<evidence type="ECO:0000313" key="2">
    <source>
        <dbReference type="Proteomes" id="UP000522262"/>
    </source>
</evidence>
<evidence type="ECO:0000313" key="1">
    <source>
        <dbReference type="EMBL" id="KAF5544472.1"/>
    </source>
</evidence>
<dbReference type="AlphaFoldDB" id="A0A8H5IX41"/>
<evidence type="ECO:0008006" key="3">
    <source>
        <dbReference type="Google" id="ProtNLM"/>
    </source>
</evidence>
<protein>
    <recommendedName>
        <fullName evidence="3">F-box domain-containing protein</fullName>
    </recommendedName>
</protein>
<organism evidence="1 2">
    <name type="scientific">Fusarium mexicanum</name>
    <dbReference type="NCBI Taxonomy" id="751941"/>
    <lineage>
        <taxon>Eukaryota</taxon>
        <taxon>Fungi</taxon>
        <taxon>Dikarya</taxon>
        <taxon>Ascomycota</taxon>
        <taxon>Pezizomycotina</taxon>
        <taxon>Sordariomycetes</taxon>
        <taxon>Hypocreomycetidae</taxon>
        <taxon>Hypocreales</taxon>
        <taxon>Nectriaceae</taxon>
        <taxon>Fusarium</taxon>
        <taxon>Fusarium fujikuroi species complex</taxon>
    </lineage>
</organism>
<proteinExistence type="predicted"/>
<gene>
    <name evidence="1" type="ORF">FMEXI_6585</name>
</gene>
<sequence length="513" mass="58712">MDPTERLPPEILRKIIWDLPKSYHQGIICGLRWKKTFRLSTLATVSRRWQQLIEPLLFRDLHLRIDKVLESRYVTCLTPQRLLYVRNVTVKCVLASHICKYPKGFSKPHGDCDFRQHHPGDEREFNDFVKRVFGILKDLPRREKPYMEIVFEMSSIGSRVTFTQKGMQYMELFDTWKDFPELPMISVFRACGSTDTPSFTPGDMCRLASKMPRLEKFGVRAIESIREYVYGDALIRNGKSDSLSLIPVPANSIAGLAKSLDLLPISVQTLLIDYQRERIPDQTFEPPSIMAADLDADVLSEAVQRLTQRSGIREIILLASIDSAIFQPTKANPCWPTLESFTFAFCDVLPSGEWVVTGENPLPPEEEERQRQETREWATDGIYCPPGCEIENSFKSRMKEAIMDRFLVAAANAVCHMPKIKKLSVRHVFDPTDFEEDISRAGFSFSTAKGLMVLGKTDIPVLSSDVLEAWRTAAKTHDVVFDRCLTNELEVAGRYANEFGPDFQWDDQDVYLF</sequence>
<dbReference type="EMBL" id="JAAOAM010000138">
    <property type="protein sequence ID" value="KAF5544472.1"/>
    <property type="molecule type" value="Genomic_DNA"/>
</dbReference>
<keyword evidence="2" id="KW-1185">Reference proteome</keyword>
<reference evidence="1 2" key="1">
    <citation type="submission" date="2020-05" db="EMBL/GenBank/DDBJ databases">
        <title>Identification and distribution of gene clusters putatively required for synthesis of sphingolipid metabolism inhibitors in phylogenetically diverse species of the filamentous fungus Fusarium.</title>
        <authorList>
            <person name="Kim H.-S."/>
            <person name="Busman M."/>
            <person name="Brown D.W."/>
            <person name="Divon H."/>
            <person name="Uhlig S."/>
            <person name="Proctor R.H."/>
        </authorList>
    </citation>
    <scope>NUCLEOTIDE SEQUENCE [LARGE SCALE GENOMIC DNA]</scope>
    <source>
        <strain evidence="1 2">NRRL 53147</strain>
    </source>
</reference>
<dbReference type="Proteomes" id="UP000522262">
    <property type="component" value="Unassembled WGS sequence"/>
</dbReference>
<comment type="caution">
    <text evidence="1">The sequence shown here is derived from an EMBL/GenBank/DDBJ whole genome shotgun (WGS) entry which is preliminary data.</text>
</comment>
<accession>A0A8H5IX41</accession>
<name>A0A8H5IX41_9HYPO</name>